<evidence type="ECO:0000313" key="3">
    <source>
        <dbReference type="Proteomes" id="UP000789570"/>
    </source>
</evidence>
<protein>
    <submittedName>
        <fullName evidence="2">11280_t:CDS:1</fullName>
    </submittedName>
</protein>
<feature type="compositionally biased region" description="Basic and acidic residues" evidence="1">
    <location>
        <begin position="10"/>
        <end position="20"/>
    </location>
</feature>
<reference evidence="2" key="1">
    <citation type="submission" date="2021-06" db="EMBL/GenBank/DDBJ databases">
        <authorList>
            <person name="Kallberg Y."/>
            <person name="Tangrot J."/>
            <person name="Rosling A."/>
        </authorList>
    </citation>
    <scope>NUCLEOTIDE SEQUENCE</scope>
    <source>
        <strain evidence="2">UK204</strain>
    </source>
</reference>
<name>A0A9N9F5U3_9GLOM</name>
<accession>A0A9N9F5U3</accession>
<dbReference type="Proteomes" id="UP000789570">
    <property type="component" value="Unassembled WGS sequence"/>
</dbReference>
<dbReference type="EMBL" id="CAJVPQ010000799">
    <property type="protein sequence ID" value="CAG8511071.1"/>
    <property type="molecule type" value="Genomic_DNA"/>
</dbReference>
<evidence type="ECO:0000256" key="1">
    <source>
        <dbReference type="SAM" id="MobiDB-lite"/>
    </source>
</evidence>
<gene>
    <name evidence="2" type="ORF">FCALED_LOCUS4201</name>
</gene>
<feature type="region of interest" description="Disordered" evidence="1">
    <location>
        <begin position="1"/>
        <end position="20"/>
    </location>
</feature>
<feature type="compositionally biased region" description="Basic and acidic residues" evidence="1">
    <location>
        <begin position="169"/>
        <end position="191"/>
    </location>
</feature>
<organism evidence="2 3">
    <name type="scientific">Funneliformis caledonium</name>
    <dbReference type="NCBI Taxonomy" id="1117310"/>
    <lineage>
        <taxon>Eukaryota</taxon>
        <taxon>Fungi</taxon>
        <taxon>Fungi incertae sedis</taxon>
        <taxon>Mucoromycota</taxon>
        <taxon>Glomeromycotina</taxon>
        <taxon>Glomeromycetes</taxon>
        <taxon>Glomerales</taxon>
        <taxon>Glomeraceae</taxon>
        <taxon>Funneliformis</taxon>
    </lineage>
</organism>
<evidence type="ECO:0000313" key="2">
    <source>
        <dbReference type="EMBL" id="CAG8511071.1"/>
    </source>
</evidence>
<keyword evidence="3" id="KW-1185">Reference proteome</keyword>
<feature type="region of interest" description="Disordered" evidence="1">
    <location>
        <begin position="169"/>
        <end position="211"/>
    </location>
</feature>
<dbReference type="AlphaFoldDB" id="A0A9N9F5U3"/>
<comment type="caution">
    <text evidence="2">The sequence shown here is derived from an EMBL/GenBank/DDBJ whole genome shotgun (WGS) entry which is preliminary data.</text>
</comment>
<proteinExistence type="predicted"/>
<sequence>MSKKKSNKRLLSDKESSDEDKHKRILLILANKKKAQVDEIKSLMMIIARGKQKEIDPKDTIIDWTNDEINFSISTSRYGQPDSLKNMAKKAYSSKLDDQLLEKFYNDKIQPVLTDNRYHNPEVSEIDDESPSKRLSLETLRYNRSLKSYIGRFSNVNYSPICEDMNNIEEKDDSHNGNHADSFEKDNWNRERRSRSLVSTEYNSDYEKDDN</sequence>